<proteinExistence type="predicted"/>
<sequence length="75" mass="8075">MSNLAKLTITLDGPWRLYQHAAVPGWEMLGTVQRGDEIGALARVKSTGILVMMRAGVVSSLNQRKALAALDAQAR</sequence>
<dbReference type="OrthoDB" id="8911118at2"/>
<dbReference type="RefSeq" id="WP_092834256.1">
    <property type="nucleotide sequence ID" value="NZ_CP028290.1"/>
</dbReference>
<protein>
    <submittedName>
        <fullName evidence="1">Uncharacterized protein</fullName>
    </submittedName>
</protein>
<name>A0A1H0RIX3_9BURK</name>
<reference evidence="2" key="1">
    <citation type="submission" date="2016-10" db="EMBL/GenBank/DDBJ databases">
        <authorList>
            <person name="Varghese N."/>
            <person name="Submissions S."/>
        </authorList>
    </citation>
    <scope>NUCLEOTIDE SEQUENCE [LARGE SCALE GENOMIC DNA]</scope>
    <source>
        <strain evidence="2">DSM 17101</strain>
    </source>
</reference>
<gene>
    <name evidence="1" type="ORF">SAMN04489708_11090</name>
</gene>
<evidence type="ECO:0000313" key="2">
    <source>
        <dbReference type="Proteomes" id="UP000199317"/>
    </source>
</evidence>
<keyword evidence="2" id="KW-1185">Reference proteome</keyword>
<dbReference type="Proteomes" id="UP000199317">
    <property type="component" value="Unassembled WGS sequence"/>
</dbReference>
<organism evidence="1 2">
    <name type="scientific">Paracidovorax cattleyae</name>
    <dbReference type="NCBI Taxonomy" id="80868"/>
    <lineage>
        <taxon>Bacteria</taxon>
        <taxon>Pseudomonadati</taxon>
        <taxon>Pseudomonadota</taxon>
        <taxon>Betaproteobacteria</taxon>
        <taxon>Burkholderiales</taxon>
        <taxon>Comamonadaceae</taxon>
        <taxon>Paracidovorax</taxon>
    </lineage>
</organism>
<evidence type="ECO:0000313" key="1">
    <source>
        <dbReference type="EMBL" id="SDP29487.1"/>
    </source>
</evidence>
<dbReference type="AlphaFoldDB" id="A0A1H0RIX3"/>
<dbReference type="EMBL" id="FNJL01000010">
    <property type="protein sequence ID" value="SDP29487.1"/>
    <property type="molecule type" value="Genomic_DNA"/>
</dbReference>
<accession>A0A1H0RIX3</accession>